<gene>
    <name evidence="3" type="ORF">HUG15_14540</name>
</gene>
<dbReference type="InterPro" id="IPR039446">
    <property type="entry name" value="DauR-like"/>
</dbReference>
<evidence type="ECO:0000259" key="2">
    <source>
        <dbReference type="Pfam" id="PF13309"/>
    </source>
</evidence>
<dbReference type="RefSeq" id="WP_200123790.1">
    <property type="nucleotide sequence ID" value="NZ_CP054705.1"/>
</dbReference>
<evidence type="ECO:0000313" key="4">
    <source>
        <dbReference type="Proteomes" id="UP000595823"/>
    </source>
</evidence>
<dbReference type="Proteomes" id="UP000595823">
    <property type="component" value="Chromosome"/>
</dbReference>
<feature type="domain" description="Transcriptional regulator DauR-like HTH" evidence="2">
    <location>
        <begin position="150"/>
        <end position="211"/>
    </location>
</feature>
<sequence length="230" mass="26097">MDHINDELEFLQKMIKGIAKQFGKNCETVLLDLSNPEVYGSGRIVAIENSHVTGRSIGDTGTNLGLEVLRDSSKEGDKFNYLARSVSGRMLKCSTIFIRNNENVPIGSICINFDVTEFEMAESTIRTLTAEEEIDTKTKEVFVNNVNDVLDVLIQEAQDMMGKPVAFMTRKEKMKSIEYLDSKGAFLIKKAGDKICSYYDISKYTLYNYLDEARQENKKESILRRGEKNE</sequence>
<proteinExistence type="predicted"/>
<dbReference type="AlphaFoldDB" id="A0A7T6Z4N1"/>
<feature type="domain" description="YheO-like" evidence="1">
    <location>
        <begin position="8"/>
        <end position="122"/>
    </location>
</feature>
<protein>
    <submittedName>
        <fullName evidence="3">Transcriptional regulator</fullName>
    </submittedName>
</protein>
<dbReference type="Pfam" id="PF08348">
    <property type="entry name" value="PAS_6"/>
    <property type="match status" value="1"/>
</dbReference>
<accession>A0A7T6Z4N1</accession>
<organism evidence="3 4">
    <name type="scientific">Salicibibacter cibarius</name>
    <dbReference type="NCBI Taxonomy" id="2743000"/>
    <lineage>
        <taxon>Bacteria</taxon>
        <taxon>Bacillati</taxon>
        <taxon>Bacillota</taxon>
        <taxon>Bacilli</taxon>
        <taxon>Bacillales</taxon>
        <taxon>Bacillaceae</taxon>
        <taxon>Salicibibacter</taxon>
    </lineage>
</organism>
<evidence type="ECO:0000259" key="1">
    <source>
        <dbReference type="Pfam" id="PF08348"/>
    </source>
</evidence>
<dbReference type="EMBL" id="CP054705">
    <property type="protein sequence ID" value="QQK76662.1"/>
    <property type="molecule type" value="Genomic_DNA"/>
</dbReference>
<evidence type="ECO:0000313" key="3">
    <source>
        <dbReference type="EMBL" id="QQK76662.1"/>
    </source>
</evidence>
<dbReference type="InterPro" id="IPR039445">
    <property type="entry name" value="DauR-like_HTH"/>
</dbReference>
<dbReference type="KEGG" id="scia:HUG15_14540"/>
<reference evidence="3 4" key="1">
    <citation type="submission" date="2020-06" db="EMBL/GenBank/DDBJ databases">
        <title>Genomic analysis of Salicibibacter sp. NKC5-3.</title>
        <authorList>
            <person name="Oh Y.J."/>
        </authorList>
    </citation>
    <scope>NUCLEOTIDE SEQUENCE [LARGE SCALE GENOMIC DNA]</scope>
    <source>
        <strain evidence="3 4">NKC5-3</strain>
    </source>
</reference>
<dbReference type="PANTHER" id="PTHR35568:SF1">
    <property type="entry name" value="TRANSCRIPTIONAL REGULATOR DAUR"/>
    <property type="match status" value="1"/>
</dbReference>
<dbReference type="PANTHER" id="PTHR35568">
    <property type="entry name" value="TRANSCRIPTIONAL REGULATOR DAUR"/>
    <property type="match status" value="1"/>
</dbReference>
<keyword evidence="4" id="KW-1185">Reference proteome</keyword>
<name>A0A7T6Z4N1_9BACI</name>
<dbReference type="Pfam" id="PF13309">
    <property type="entry name" value="HTH_22"/>
    <property type="match status" value="1"/>
</dbReference>
<dbReference type="InterPro" id="IPR013559">
    <property type="entry name" value="YheO"/>
</dbReference>